<dbReference type="PANTHER" id="PTHR30037:SF4">
    <property type="entry name" value="DNA-3-METHYLADENINE GLYCOSYLASE I"/>
    <property type="match status" value="1"/>
</dbReference>
<name>A0ABT0HWN2_9LACO</name>
<keyword evidence="2" id="KW-1185">Reference proteome</keyword>
<dbReference type="PANTHER" id="PTHR30037">
    <property type="entry name" value="DNA-3-METHYLADENINE GLYCOSYLASE 1"/>
    <property type="match status" value="1"/>
</dbReference>
<dbReference type="SUPFAM" id="SSF48150">
    <property type="entry name" value="DNA-glycosylase"/>
    <property type="match status" value="1"/>
</dbReference>
<accession>A0ABT0HWN2</accession>
<dbReference type="InterPro" id="IPR052891">
    <property type="entry name" value="DNA-3mA_glycosylase"/>
</dbReference>
<evidence type="ECO:0000313" key="1">
    <source>
        <dbReference type="EMBL" id="MCK8611345.1"/>
    </source>
</evidence>
<dbReference type="InterPro" id="IPR005019">
    <property type="entry name" value="Adenine_glyco"/>
</dbReference>
<organism evidence="1 2">
    <name type="scientific">Apilactobacillus nanyangensis</name>
    <dbReference type="NCBI Taxonomy" id="2799579"/>
    <lineage>
        <taxon>Bacteria</taxon>
        <taxon>Bacillati</taxon>
        <taxon>Bacillota</taxon>
        <taxon>Bacilli</taxon>
        <taxon>Lactobacillales</taxon>
        <taxon>Lactobacillaceae</taxon>
        <taxon>Apilactobacillus</taxon>
    </lineage>
</organism>
<sequence length="186" mass="21712">MKRCTWASDSAEMLVYHDKEWGIPKKKVSELFECLTLEIFQAGLSWSTVLRKRDAFRKDFVHFDVAKISQFNDDDIERLMNDEAIIRNRAKIIATIENAKACMNNDLVRLTWQQFNFMQMDGLNDNNKNDIKKFIKPYVKSFKDAGFKRVGPTTLYSYFQAVGVINDHELDCFRHDEINNAVGDLL</sequence>
<reference evidence="1 2" key="1">
    <citation type="submission" date="2021-11" db="EMBL/GenBank/DDBJ databases">
        <title>Comparative genomics of bee honey and flower isolates.</title>
        <authorList>
            <person name="Bechtner J.D."/>
            <person name="Gallus M.K."/>
            <person name="Ehrmann M."/>
        </authorList>
    </citation>
    <scope>NUCLEOTIDE SEQUENCE [LARGE SCALE GENOMIC DNA]</scope>
    <source>
        <strain evidence="1 2">7</strain>
    </source>
</reference>
<proteinExistence type="predicted"/>
<dbReference type="Proteomes" id="UP001522816">
    <property type="component" value="Unassembled WGS sequence"/>
</dbReference>
<dbReference type="EMBL" id="JAJIAR010000003">
    <property type="protein sequence ID" value="MCK8611345.1"/>
    <property type="molecule type" value="Genomic_DNA"/>
</dbReference>
<protein>
    <submittedName>
        <fullName evidence="1">DNA-3-methyladenine glycosylase I</fullName>
    </submittedName>
</protein>
<dbReference type="Pfam" id="PF03352">
    <property type="entry name" value="Adenine_glyco"/>
    <property type="match status" value="1"/>
</dbReference>
<dbReference type="RefSeq" id="WP_248596668.1">
    <property type="nucleotide sequence ID" value="NZ_JAJIAR010000003.1"/>
</dbReference>
<comment type="caution">
    <text evidence="1">The sequence shown here is derived from an EMBL/GenBank/DDBJ whole genome shotgun (WGS) entry which is preliminary data.</text>
</comment>
<gene>
    <name evidence="1" type="ORF">LNP10_02380</name>
</gene>
<dbReference type="Gene3D" id="1.10.340.30">
    <property type="entry name" value="Hypothetical protein, domain 2"/>
    <property type="match status" value="1"/>
</dbReference>
<dbReference type="InterPro" id="IPR011257">
    <property type="entry name" value="DNA_glycosylase"/>
</dbReference>
<evidence type="ECO:0000313" key="2">
    <source>
        <dbReference type="Proteomes" id="UP001522816"/>
    </source>
</evidence>